<gene>
    <name evidence="8" type="ORF">CKA38_14785</name>
</gene>
<dbReference type="GO" id="GO:0016020">
    <property type="term" value="C:membrane"/>
    <property type="evidence" value="ECO:0007669"/>
    <property type="project" value="UniProtKB-SubCell"/>
</dbReference>
<proteinExistence type="predicted"/>
<feature type="transmembrane region" description="Helical" evidence="6">
    <location>
        <begin position="226"/>
        <end position="243"/>
    </location>
</feature>
<feature type="transmembrane region" description="Helical" evidence="6">
    <location>
        <begin position="299"/>
        <end position="317"/>
    </location>
</feature>
<feature type="domain" description="Major facilitator superfamily (MFS) profile" evidence="7">
    <location>
        <begin position="13"/>
        <end position="458"/>
    </location>
</feature>
<evidence type="ECO:0000256" key="3">
    <source>
        <dbReference type="ARBA" id="ARBA00022692"/>
    </source>
</evidence>
<keyword evidence="4 6" id="KW-1133">Transmembrane helix</keyword>
<feature type="transmembrane region" description="Helical" evidence="6">
    <location>
        <begin position="46"/>
        <end position="67"/>
    </location>
</feature>
<dbReference type="PROSITE" id="PS50850">
    <property type="entry name" value="MFS"/>
    <property type="match status" value="1"/>
</dbReference>
<feature type="transmembrane region" description="Helical" evidence="6">
    <location>
        <begin position="329"/>
        <end position="347"/>
    </location>
</feature>
<feature type="transmembrane region" description="Helical" evidence="6">
    <location>
        <begin position="263"/>
        <end position="287"/>
    </location>
</feature>
<dbReference type="AlphaFoldDB" id="A0A2U8E7G7"/>
<evidence type="ECO:0000259" key="7">
    <source>
        <dbReference type="PROSITE" id="PS50850"/>
    </source>
</evidence>
<dbReference type="Gene3D" id="1.20.1250.20">
    <property type="entry name" value="MFS general substrate transporter like domains"/>
    <property type="match status" value="2"/>
</dbReference>
<comment type="subcellular location">
    <subcellularLocation>
        <location evidence="1">Membrane</location>
        <topology evidence="1">Multi-pass membrane protein</topology>
    </subcellularLocation>
</comment>
<evidence type="ECO:0000256" key="5">
    <source>
        <dbReference type="ARBA" id="ARBA00023136"/>
    </source>
</evidence>
<dbReference type="GO" id="GO:0022857">
    <property type="term" value="F:transmembrane transporter activity"/>
    <property type="evidence" value="ECO:0007669"/>
    <property type="project" value="InterPro"/>
</dbReference>
<feature type="transmembrane region" description="Helical" evidence="6">
    <location>
        <begin position="104"/>
        <end position="125"/>
    </location>
</feature>
<evidence type="ECO:0000313" key="8">
    <source>
        <dbReference type="EMBL" id="AWI10725.1"/>
    </source>
</evidence>
<evidence type="ECO:0000313" key="9">
    <source>
        <dbReference type="Proteomes" id="UP000244896"/>
    </source>
</evidence>
<dbReference type="PANTHER" id="PTHR42718:SF9">
    <property type="entry name" value="MAJOR FACILITATOR SUPERFAMILY MULTIDRUG TRANSPORTER MFSC"/>
    <property type="match status" value="1"/>
</dbReference>
<keyword evidence="3 6" id="KW-0812">Transmembrane</keyword>
<name>A0A2U8E7G7_9BACT</name>
<dbReference type="InterPro" id="IPR036259">
    <property type="entry name" value="MFS_trans_sf"/>
</dbReference>
<feature type="transmembrane region" description="Helical" evidence="6">
    <location>
        <begin position="79"/>
        <end position="98"/>
    </location>
</feature>
<feature type="transmembrane region" description="Helical" evidence="6">
    <location>
        <begin position="165"/>
        <end position="187"/>
    </location>
</feature>
<dbReference type="SUPFAM" id="SSF103473">
    <property type="entry name" value="MFS general substrate transporter"/>
    <property type="match status" value="1"/>
</dbReference>
<feature type="transmembrane region" description="Helical" evidence="6">
    <location>
        <begin position="353"/>
        <end position="378"/>
    </location>
</feature>
<dbReference type="Pfam" id="PF07690">
    <property type="entry name" value="MFS_1"/>
    <property type="match status" value="1"/>
</dbReference>
<sequence length="458" mass="49155">MSDHAHSTHSGRALLVICTAAFLAPFMGSALNLALPEISASLSLDAVELTWLTIAYLIPTAIFQVPAARMGDLLGRKRVFVWGVLGFSLFTFASGFAPSGTVLIALRFLAGMCCAMMFGNNIAILTSVFPPHERGKVLGINTAMVYSSLAAGPFVGGLLTHYFGWQSIFFVSGAVSFAVHIFARVYLKGEWTVAKGERFDYAGSVLYGIGIMGLICGFTRLSSIDGFVWLSIGGAALFAFVYYERRCDAPLINLKLFSENRVFAFSSLATLINYAATSAIAFMLSLYLQYIKGMDARHAGLILISQACVMAVFALVSGRLSDRFSASRLATFGMAVIVAGLVIMLFLSPTTPIGVIIGSLFLLGLGFGLFSSPNTNVIMGSVDKKHYGQASATTGTMRLTGQAFSMGIAGMVIALKIGNRQITPEIFPQFMQSLRITFIIFVVLCVIGIYASSVRTKK</sequence>
<evidence type="ECO:0000256" key="4">
    <source>
        <dbReference type="ARBA" id="ARBA00022989"/>
    </source>
</evidence>
<keyword evidence="2" id="KW-0813">Transport</keyword>
<dbReference type="Proteomes" id="UP000244896">
    <property type="component" value="Chromosome"/>
</dbReference>
<feature type="transmembrane region" description="Helical" evidence="6">
    <location>
        <begin position="430"/>
        <end position="451"/>
    </location>
</feature>
<dbReference type="InterPro" id="IPR020846">
    <property type="entry name" value="MFS_dom"/>
</dbReference>
<dbReference type="PANTHER" id="PTHR42718">
    <property type="entry name" value="MAJOR FACILITATOR SUPERFAMILY MULTIDRUG TRANSPORTER MFSC"/>
    <property type="match status" value="1"/>
</dbReference>
<evidence type="ECO:0000256" key="1">
    <source>
        <dbReference type="ARBA" id="ARBA00004141"/>
    </source>
</evidence>
<keyword evidence="5 6" id="KW-0472">Membrane</keyword>
<feature type="transmembrane region" description="Helical" evidence="6">
    <location>
        <begin position="399"/>
        <end position="418"/>
    </location>
</feature>
<keyword evidence="9" id="KW-1185">Reference proteome</keyword>
<dbReference type="EMBL" id="CP023004">
    <property type="protein sequence ID" value="AWI10725.1"/>
    <property type="molecule type" value="Genomic_DNA"/>
</dbReference>
<dbReference type="RefSeq" id="WP_108826623.1">
    <property type="nucleotide sequence ID" value="NZ_CP023004.1"/>
</dbReference>
<dbReference type="InterPro" id="IPR011701">
    <property type="entry name" value="MFS"/>
</dbReference>
<evidence type="ECO:0000256" key="6">
    <source>
        <dbReference type="SAM" id="Phobius"/>
    </source>
</evidence>
<organism evidence="8 9">
    <name type="scientific">Ereboglobus luteus</name>
    <dbReference type="NCBI Taxonomy" id="1796921"/>
    <lineage>
        <taxon>Bacteria</taxon>
        <taxon>Pseudomonadati</taxon>
        <taxon>Verrucomicrobiota</taxon>
        <taxon>Opitutia</taxon>
        <taxon>Opitutales</taxon>
        <taxon>Opitutaceae</taxon>
        <taxon>Ereboglobus</taxon>
    </lineage>
</organism>
<dbReference type="OrthoDB" id="102502at2"/>
<reference evidence="8 9" key="1">
    <citation type="journal article" date="2018" name="Syst. Appl. Microbiol.">
        <title>Ereboglobus luteus gen. nov. sp. nov. from cockroach guts, and new insights into the oxygen relationship of the genera Opitutus and Didymococcus (Verrucomicrobia: Opitutaceae).</title>
        <authorList>
            <person name="Tegtmeier D."/>
            <person name="Belitz A."/>
            <person name="Radek R."/>
            <person name="Heimerl T."/>
            <person name="Brune A."/>
        </authorList>
    </citation>
    <scope>NUCLEOTIDE SEQUENCE [LARGE SCALE GENOMIC DNA]</scope>
    <source>
        <strain evidence="8 9">Ho45</strain>
    </source>
</reference>
<accession>A0A2U8E7G7</accession>
<protein>
    <submittedName>
        <fullName evidence="8">MFS transporter</fullName>
    </submittedName>
</protein>
<feature type="transmembrane region" description="Helical" evidence="6">
    <location>
        <begin position="199"/>
        <end position="220"/>
    </location>
</feature>
<evidence type="ECO:0000256" key="2">
    <source>
        <dbReference type="ARBA" id="ARBA00022448"/>
    </source>
</evidence>
<dbReference type="PRINTS" id="PR01036">
    <property type="entry name" value="TCRTETB"/>
</dbReference>
<dbReference type="KEGG" id="elut:CKA38_14785"/>
<dbReference type="CDD" id="cd17321">
    <property type="entry name" value="MFS_MMR_MDR_like"/>
    <property type="match status" value="1"/>
</dbReference>
<feature type="transmembrane region" description="Helical" evidence="6">
    <location>
        <begin position="137"/>
        <end position="159"/>
    </location>
</feature>